<keyword evidence="6 10" id="KW-0560">Oxidoreductase</keyword>
<feature type="region of interest" description="Disordered" evidence="11">
    <location>
        <begin position="348"/>
        <end position="379"/>
    </location>
</feature>
<reference evidence="14" key="1">
    <citation type="submission" date="2009-07" db="EMBL/GenBank/DDBJ databases">
        <authorList>
            <person name="Weinstock G."/>
            <person name="Sodergren E."/>
            <person name="Clifton S."/>
            <person name="Fulton L."/>
            <person name="Fulton B."/>
            <person name="Courtney L."/>
            <person name="Fronick C."/>
            <person name="Harrison M."/>
            <person name="Strong C."/>
            <person name="Farmer C."/>
            <person name="Delahaunty K."/>
            <person name="Markovic C."/>
            <person name="Hall O."/>
            <person name="Minx P."/>
            <person name="Tomlinson C."/>
            <person name="Mitreva M."/>
            <person name="Nelson J."/>
            <person name="Hou S."/>
            <person name="Wollam A."/>
            <person name="Pepin K.H."/>
            <person name="Johnson M."/>
            <person name="Bhonagiri V."/>
            <person name="Nash W.E."/>
            <person name="Warren W."/>
            <person name="Chinwalla A."/>
            <person name="Mardis E.R."/>
            <person name="Wilson R.K."/>
        </authorList>
    </citation>
    <scope>NUCLEOTIDE SEQUENCE [LARGE SCALE GENOMIC DNA]</scope>
    <source>
        <strain evidence="14">ATCC 29256</strain>
    </source>
</reference>
<sequence>MEIAHPLPFIGLIDDSKFSDDLKRRLKIQNSKLKQNNRVHTAARIPAKDSAMSQDNSQPTQPTKRTLFKTVLAAGAAGAAGWFAGKQQGETAAETRLNEHSPQAYPCYGTHQAGITTPHQLFGIMCAFDVTAKDPKQLENLFRTLTARIEFLTQGGEYQDGDEKLPPAGSGLLGKTFRPDGLTITVGVGSSLFDDRFGLKDKKPRHLQEMRDFPNDRLQKSWCDGDLSLQICAFTPETCQAALRDIIKNTAQTAVIRWSIDGWLPKAEPGAIAARNLLGFRDGSGNPDVSDPKIADQVLWTGIAANSQDEPAWAKNGSYQAVRLIRHFVEFWDRTPLQEQTEIFGRRKYSGAPMDGKKESDTADFAKDPDGKTTPKDSHMRLANPRDPEFMKKHLLYRRAFNYSRGLAANGQLDVGLVFICYQANLADGFIFVQNLLNGEPLEEYISPFGGGYFFILPGVEKGGFLAQSLLSA</sequence>
<keyword evidence="3 8" id="KW-0349">Heme</keyword>
<dbReference type="STRING" id="490.A6J88_03345"/>
<evidence type="ECO:0000256" key="11">
    <source>
        <dbReference type="SAM" id="MobiDB-lite"/>
    </source>
</evidence>
<dbReference type="GO" id="GO:0046872">
    <property type="term" value="F:metal ion binding"/>
    <property type="evidence" value="ECO:0007669"/>
    <property type="project" value="UniProtKB-KW"/>
</dbReference>
<evidence type="ECO:0000256" key="5">
    <source>
        <dbReference type="ARBA" id="ARBA00022729"/>
    </source>
</evidence>
<dbReference type="Pfam" id="PF04261">
    <property type="entry name" value="Dyp_perox_N"/>
    <property type="match status" value="1"/>
</dbReference>
<feature type="region of interest" description="Disordered" evidence="11">
    <location>
        <begin position="34"/>
        <end position="62"/>
    </location>
</feature>
<feature type="binding site" evidence="8">
    <location>
        <position position="398"/>
    </location>
    <ligand>
        <name>heme b</name>
        <dbReference type="ChEBI" id="CHEBI:60344"/>
    </ligand>
</feature>
<feature type="binding site" evidence="8">
    <location>
        <begin position="384"/>
        <end position="386"/>
    </location>
    <ligand>
        <name>heme b</name>
        <dbReference type="ChEBI" id="CHEBI:60344"/>
    </ligand>
</feature>
<dbReference type="InterPro" id="IPR048328">
    <property type="entry name" value="Dyp_perox_C"/>
</dbReference>
<dbReference type="EMBL" id="ACKO02000016">
    <property type="protein sequence ID" value="EET43730.1"/>
    <property type="molecule type" value="Genomic_DNA"/>
</dbReference>
<dbReference type="AlphaFoldDB" id="C6M7I2"/>
<dbReference type="NCBIfam" id="TIGR01413">
    <property type="entry name" value="Dyp_perox_fam"/>
    <property type="match status" value="1"/>
</dbReference>
<keyword evidence="7 8" id="KW-0408">Iron</keyword>
<evidence type="ECO:0000256" key="8">
    <source>
        <dbReference type="PIRSR" id="PIRSR606313-1"/>
    </source>
</evidence>
<dbReference type="SUPFAM" id="SSF54909">
    <property type="entry name" value="Dimeric alpha+beta barrel"/>
    <property type="match status" value="1"/>
</dbReference>
<dbReference type="NCBIfam" id="TIGR01412">
    <property type="entry name" value="tat_substr_1"/>
    <property type="match status" value="1"/>
</dbReference>
<keyword evidence="5" id="KW-0732">Signal</keyword>
<evidence type="ECO:0000256" key="3">
    <source>
        <dbReference type="ARBA" id="ARBA00022617"/>
    </source>
</evidence>
<evidence type="ECO:0000259" key="13">
    <source>
        <dbReference type="Pfam" id="PF20628"/>
    </source>
</evidence>
<dbReference type="Pfam" id="PF20628">
    <property type="entry name" value="Dyp_perox_C"/>
    <property type="match status" value="1"/>
</dbReference>
<dbReference type="GO" id="GO:0033212">
    <property type="term" value="P:iron import into cell"/>
    <property type="evidence" value="ECO:0007669"/>
    <property type="project" value="InterPro"/>
</dbReference>
<feature type="domain" description="Dyp-type peroxidase N-terminal" evidence="12">
    <location>
        <begin position="112"/>
        <end position="263"/>
    </location>
</feature>
<feature type="domain" description="Dyp-type peroxidase C-terminal" evidence="13">
    <location>
        <begin position="274"/>
        <end position="460"/>
    </location>
</feature>
<dbReference type="PROSITE" id="PS51404">
    <property type="entry name" value="DYP_PEROXIDASE"/>
    <property type="match status" value="1"/>
</dbReference>
<dbReference type="InterPro" id="IPR006314">
    <property type="entry name" value="Dyp_peroxidase"/>
</dbReference>
<gene>
    <name evidence="14" type="ORF">NEISICOT_02489</name>
</gene>
<dbReference type="InterPro" id="IPR048327">
    <property type="entry name" value="Dyp_perox_N"/>
</dbReference>
<evidence type="ECO:0000256" key="6">
    <source>
        <dbReference type="ARBA" id="ARBA00023002"/>
    </source>
</evidence>
<keyword evidence="2 10" id="KW-0575">Peroxidase</keyword>
<dbReference type="PANTHER" id="PTHR30521:SF4">
    <property type="entry name" value="DEFERROCHELATASE"/>
    <property type="match status" value="1"/>
</dbReference>
<evidence type="ECO:0000256" key="10">
    <source>
        <dbReference type="RuleBase" id="RU365017"/>
    </source>
</evidence>
<comment type="similarity">
    <text evidence="10">Belongs to the DyP-type peroxidase family.</text>
</comment>
<evidence type="ECO:0000256" key="4">
    <source>
        <dbReference type="ARBA" id="ARBA00022723"/>
    </source>
</evidence>
<dbReference type="InterPro" id="IPR011008">
    <property type="entry name" value="Dimeric_a/b-barrel"/>
</dbReference>
<comment type="function">
    <text evidence="10">Involved in the recovery of exogenous heme iron. Extracts iron from heme while preserving the protoporphyrin ring intact.</text>
</comment>
<evidence type="ECO:0000256" key="9">
    <source>
        <dbReference type="PIRSR" id="PIRSR606313-2"/>
    </source>
</evidence>
<keyword evidence="4 8" id="KW-0479">Metal-binding</keyword>
<dbReference type="GO" id="GO:0030313">
    <property type="term" value="C:cell envelope"/>
    <property type="evidence" value="ECO:0007669"/>
    <property type="project" value="UniProtKB-SubCell"/>
</dbReference>
<dbReference type="eggNOG" id="COG2837">
    <property type="taxonomic scope" value="Bacteria"/>
</dbReference>
<evidence type="ECO:0000259" key="12">
    <source>
        <dbReference type="Pfam" id="PF04261"/>
    </source>
</evidence>
<feature type="compositionally biased region" description="Basic and acidic residues" evidence="11">
    <location>
        <begin position="355"/>
        <end position="379"/>
    </location>
</feature>
<proteinExistence type="inferred from homology"/>
<comment type="caution">
    <text evidence="14">The sequence shown here is derived from an EMBL/GenBank/DDBJ whole genome shotgun (WGS) entry which is preliminary data.</text>
</comment>
<organism evidence="14 15">
    <name type="scientific">Neisseria sicca ATCC 29256</name>
    <dbReference type="NCBI Taxonomy" id="547045"/>
    <lineage>
        <taxon>Bacteria</taxon>
        <taxon>Pseudomonadati</taxon>
        <taxon>Pseudomonadota</taxon>
        <taxon>Betaproteobacteria</taxon>
        <taxon>Neisseriales</taxon>
        <taxon>Neisseriaceae</taxon>
        <taxon>Neisseria</taxon>
    </lineage>
</organism>
<feature type="compositionally biased region" description="Polar residues" evidence="11">
    <location>
        <begin position="51"/>
        <end position="62"/>
    </location>
</feature>
<feature type="binding site" evidence="8">
    <location>
        <position position="379"/>
    </location>
    <ligand>
        <name>heme b</name>
        <dbReference type="ChEBI" id="CHEBI:60344"/>
    </ligand>
</feature>
<protein>
    <recommendedName>
        <fullName evidence="10">Deferrochelatase</fullName>
        <ecNumber evidence="10">1.11.1.-</ecNumber>
    </recommendedName>
    <alternativeName>
        <fullName evidence="10">Peroxidase EfeB</fullName>
    </alternativeName>
</protein>
<comment type="cofactor">
    <cofactor evidence="8 10">
        <name>heme b</name>
        <dbReference type="ChEBI" id="CHEBI:60344"/>
    </cofactor>
    <text evidence="8 10">Binds 1 heme b (iron(II)-protoporphyrin IX) group non-covalently per subunit.</text>
</comment>
<dbReference type="PANTHER" id="PTHR30521">
    <property type="entry name" value="DEFERROCHELATASE/PEROXIDASE"/>
    <property type="match status" value="1"/>
</dbReference>
<dbReference type="EC" id="1.11.1.-" evidence="10"/>
<evidence type="ECO:0000256" key="7">
    <source>
        <dbReference type="ARBA" id="ARBA00023004"/>
    </source>
</evidence>
<dbReference type="GO" id="GO:0004601">
    <property type="term" value="F:peroxidase activity"/>
    <property type="evidence" value="ECO:0007669"/>
    <property type="project" value="UniProtKB-KW"/>
</dbReference>
<keyword evidence="15" id="KW-1185">Reference proteome</keyword>
<evidence type="ECO:0000256" key="1">
    <source>
        <dbReference type="ARBA" id="ARBA00004196"/>
    </source>
</evidence>
<evidence type="ECO:0000313" key="15">
    <source>
        <dbReference type="Proteomes" id="UP000005365"/>
    </source>
</evidence>
<feature type="binding site" evidence="9">
    <location>
        <position position="346"/>
    </location>
    <ligand>
        <name>protoporphyrin IX</name>
        <dbReference type="ChEBI" id="CHEBI:57306"/>
    </ligand>
</feature>
<dbReference type="Proteomes" id="UP000005365">
    <property type="component" value="Unassembled WGS sequence"/>
</dbReference>
<evidence type="ECO:0000256" key="2">
    <source>
        <dbReference type="ARBA" id="ARBA00022559"/>
    </source>
</evidence>
<name>C6M7I2_NEISI</name>
<dbReference type="GO" id="GO:0020037">
    <property type="term" value="F:heme binding"/>
    <property type="evidence" value="ECO:0007669"/>
    <property type="project" value="InterPro"/>
</dbReference>
<comment type="subcellular location">
    <subcellularLocation>
        <location evidence="1">Cell envelope</location>
    </subcellularLocation>
</comment>
<dbReference type="InterPro" id="IPR006313">
    <property type="entry name" value="EfeB/EfeN"/>
</dbReference>
<accession>C6M7I2</accession>
<dbReference type="GO" id="GO:0005829">
    <property type="term" value="C:cytosol"/>
    <property type="evidence" value="ECO:0007669"/>
    <property type="project" value="TreeGrafter"/>
</dbReference>
<evidence type="ECO:0000313" key="14">
    <source>
        <dbReference type="EMBL" id="EET43730.1"/>
    </source>
</evidence>